<dbReference type="InParanoid" id="D8PPI0"/>
<keyword evidence="6" id="KW-0175">Coiled coil</keyword>
<dbReference type="AlphaFoldDB" id="D8PPI0"/>
<evidence type="ECO:0000256" key="3">
    <source>
        <dbReference type="ARBA" id="ARBA00022664"/>
    </source>
</evidence>
<dbReference type="GO" id="GO:0016556">
    <property type="term" value="P:mRNA modification"/>
    <property type="evidence" value="ECO:0007669"/>
    <property type="project" value="InterPro"/>
</dbReference>
<comment type="subcellular location">
    <subcellularLocation>
        <location evidence="1">Nucleus</location>
    </subcellularLocation>
</comment>
<protein>
    <submittedName>
        <fullName evidence="8">Expressed protein</fullName>
    </submittedName>
</protein>
<keyword evidence="9" id="KW-1185">Reference proteome</keyword>
<organism evidence="9">
    <name type="scientific">Schizophyllum commune (strain H4-8 / FGSC 9210)</name>
    <name type="common">Split gill fungus</name>
    <dbReference type="NCBI Taxonomy" id="578458"/>
    <lineage>
        <taxon>Eukaryota</taxon>
        <taxon>Fungi</taxon>
        <taxon>Dikarya</taxon>
        <taxon>Basidiomycota</taxon>
        <taxon>Agaricomycotina</taxon>
        <taxon>Agaricomycetes</taxon>
        <taxon>Agaricomycetidae</taxon>
        <taxon>Agaricales</taxon>
        <taxon>Schizophyllaceae</taxon>
        <taxon>Schizophyllum</taxon>
    </lineage>
</organism>
<dbReference type="Pfam" id="PF17098">
    <property type="entry name" value="Wtap"/>
    <property type="match status" value="1"/>
</dbReference>
<dbReference type="GO" id="GO:0006397">
    <property type="term" value="P:mRNA processing"/>
    <property type="evidence" value="ECO:0007669"/>
    <property type="project" value="UniProtKB-KW"/>
</dbReference>
<evidence type="ECO:0000256" key="6">
    <source>
        <dbReference type="SAM" id="Coils"/>
    </source>
</evidence>
<accession>D8PPI0</accession>
<keyword evidence="5" id="KW-0539">Nucleus</keyword>
<gene>
    <name evidence="8" type="ORF">SCHCODRAFT_83776</name>
</gene>
<evidence type="ECO:0000313" key="8">
    <source>
        <dbReference type="EMBL" id="EFJ02977.1"/>
    </source>
</evidence>
<feature type="compositionally biased region" description="Low complexity" evidence="7">
    <location>
        <begin position="177"/>
        <end position="186"/>
    </location>
</feature>
<sequence>MDLPSMREIELEAALRQRDTQVAELTDEVRRLREHVNTKPEPVKTDAVTLPPVYASLLLPALEHDPVALEGSSRSGTITALVERAQRLQGENDELYNLLKQSETGRLKEEVRGLRRVVERLEAALRESHSAISSLSDELDKSYEGLMSSAQQHNNIRSPHSPQASLHGPATSNGSIPTAPAAARLPPTGPRAHKKARLAGADKPASQQSGMARESSQSRGGRRRRRNADGGGGGGGGGGANANNNAVDMDVDARRSPEQNRAQRDRDRSSEGGRGRQNGRNGGGGGGGGAGSGGSGSSRRGQAQTSTDRTLAERMGL</sequence>
<dbReference type="EMBL" id="GL377302">
    <property type="protein sequence ID" value="EFJ02977.1"/>
    <property type="molecule type" value="Genomic_DNA"/>
</dbReference>
<evidence type="ECO:0000256" key="4">
    <source>
        <dbReference type="ARBA" id="ARBA00023187"/>
    </source>
</evidence>
<proteinExistence type="inferred from homology"/>
<dbReference type="OrthoDB" id="3363802at2759"/>
<feature type="compositionally biased region" description="Gly residues" evidence="7">
    <location>
        <begin position="229"/>
        <end position="240"/>
    </location>
</feature>
<evidence type="ECO:0000256" key="1">
    <source>
        <dbReference type="ARBA" id="ARBA00004123"/>
    </source>
</evidence>
<feature type="compositionally biased region" description="Polar residues" evidence="7">
    <location>
        <begin position="150"/>
        <end position="176"/>
    </location>
</feature>
<dbReference type="eggNOG" id="ENOG502SKI1">
    <property type="taxonomic scope" value="Eukaryota"/>
</dbReference>
<name>D8PPI0_SCHCM</name>
<dbReference type="HOGENOM" id="CLU_041315_0_0_1"/>
<dbReference type="VEuPathDB" id="FungiDB:SCHCODRAFT_01221170"/>
<dbReference type="InterPro" id="IPR033757">
    <property type="entry name" value="WTAP"/>
</dbReference>
<feature type="coiled-coil region" evidence="6">
    <location>
        <begin position="78"/>
        <end position="138"/>
    </location>
</feature>
<evidence type="ECO:0000256" key="7">
    <source>
        <dbReference type="SAM" id="MobiDB-lite"/>
    </source>
</evidence>
<feature type="compositionally biased region" description="Gly residues" evidence="7">
    <location>
        <begin position="280"/>
        <end position="296"/>
    </location>
</feature>
<dbReference type="GO" id="GO:0000381">
    <property type="term" value="P:regulation of alternative mRNA splicing, via spliceosome"/>
    <property type="evidence" value="ECO:0007669"/>
    <property type="project" value="InterPro"/>
</dbReference>
<reference evidence="8 9" key="1">
    <citation type="journal article" date="2010" name="Nat. Biotechnol.">
        <title>Genome sequence of the model mushroom Schizophyllum commune.</title>
        <authorList>
            <person name="Ohm R.A."/>
            <person name="de Jong J.F."/>
            <person name="Lugones L.G."/>
            <person name="Aerts A."/>
            <person name="Kothe E."/>
            <person name="Stajich J.E."/>
            <person name="de Vries R.P."/>
            <person name="Record E."/>
            <person name="Levasseur A."/>
            <person name="Baker S.E."/>
            <person name="Bartholomew K.A."/>
            <person name="Coutinho P.M."/>
            <person name="Erdmann S."/>
            <person name="Fowler T.J."/>
            <person name="Gathman A.C."/>
            <person name="Lombard V."/>
            <person name="Henrissat B."/>
            <person name="Knabe N."/>
            <person name="Kuees U."/>
            <person name="Lilly W.W."/>
            <person name="Lindquist E."/>
            <person name="Lucas S."/>
            <person name="Magnuson J.K."/>
            <person name="Piumi F."/>
            <person name="Raudaskoski M."/>
            <person name="Salamov A."/>
            <person name="Schmutz J."/>
            <person name="Schwarze F.W.M.R."/>
            <person name="vanKuyk P.A."/>
            <person name="Horton J.S."/>
            <person name="Grigoriev I.V."/>
            <person name="Woesten H.A.B."/>
        </authorList>
    </citation>
    <scope>NUCLEOTIDE SEQUENCE [LARGE SCALE GENOMIC DNA]</scope>
    <source>
        <strain evidence="9">H4-8 / FGSC 9210</strain>
    </source>
</reference>
<dbReference type="GO" id="GO:0008380">
    <property type="term" value="P:RNA splicing"/>
    <property type="evidence" value="ECO:0007669"/>
    <property type="project" value="UniProtKB-KW"/>
</dbReference>
<keyword evidence="4" id="KW-0508">mRNA splicing</keyword>
<comment type="similarity">
    <text evidence="2">Belongs to the fl(2)d family.</text>
</comment>
<evidence type="ECO:0000256" key="5">
    <source>
        <dbReference type="ARBA" id="ARBA00023242"/>
    </source>
</evidence>
<feature type="region of interest" description="Disordered" evidence="7">
    <location>
        <begin position="150"/>
        <end position="317"/>
    </location>
</feature>
<evidence type="ECO:0000256" key="2">
    <source>
        <dbReference type="ARBA" id="ARBA00010313"/>
    </source>
</evidence>
<feature type="compositionally biased region" description="Polar residues" evidence="7">
    <location>
        <begin position="205"/>
        <end position="218"/>
    </location>
</feature>
<keyword evidence="3" id="KW-0507">mRNA processing</keyword>
<dbReference type="GO" id="GO:0005634">
    <property type="term" value="C:nucleus"/>
    <property type="evidence" value="ECO:0007669"/>
    <property type="project" value="UniProtKB-SubCell"/>
</dbReference>
<dbReference type="Proteomes" id="UP000007431">
    <property type="component" value="Unassembled WGS sequence"/>
</dbReference>
<dbReference type="OMA" id="VTQLRQY"/>
<evidence type="ECO:0000313" key="9">
    <source>
        <dbReference type="Proteomes" id="UP000007431"/>
    </source>
</evidence>
<feature type="compositionally biased region" description="Basic and acidic residues" evidence="7">
    <location>
        <begin position="251"/>
        <end position="274"/>
    </location>
</feature>